<dbReference type="PANTHER" id="PTHR24559:SF444">
    <property type="entry name" value="REVERSE TRANSCRIPTASE DOMAIN-CONTAINING PROTEIN"/>
    <property type="match status" value="1"/>
</dbReference>
<dbReference type="InterPro" id="IPR053134">
    <property type="entry name" value="RNA-dir_DNA_polymerase"/>
</dbReference>
<keyword evidence="4" id="KW-0255">Endonuclease</keyword>
<organism evidence="8 9">
    <name type="scientific">Solanum verrucosum</name>
    <dbReference type="NCBI Taxonomy" id="315347"/>
    <lineage>
        <taxon>Eukaryota</taxon>
        <taxon>Viridiplantae</taxon>
        <taxon>Streptophyta</taxon>
        <taxon>Embryophyta</taxon>
        <taxon>Tracheophyta</taxon>
        <taxon>Spermatophyta</taxon>
        <taxon>Magnoliopsida</taxon>
        <taxon>eudicotyledons</taxon>
        <taxon>Gunneridae</taxon>
        <taxon>Pentapetalae</taxon>
        <taxon>asterids</taxon>
        <taxon>lamiids</taxon>
        <taxon>Solanales</taxon>
        <taxon>Solanaceae</taxon>
        <taxon>Solanoideae</taxon>
        <taxon>Solaneae</taxon>
        <taxon>Solanum</taxon>
    </lineage>
</organism>
<evidence type="ECO:0000259" key="7">
    <source>
        <dbReference type="PROSITE" id="PS50878"/>
    </source>
</evidence>
<keyword evidence="6" id="KW-0695">RNA-directed DNA polymerase</keyword>
<keyword evidence="9" id="KW-1185">Reference proteome</keyword>
<proteinExistence type="predicted"/>
<feature type="domain" description="Reverse transcriptase" evidence="7">
    <location>
        <begin position="145"/>
        <end position="324"/>
    </location>
</feature>
<dbReference type="GO" id="GO:0016787">
    <property type="term" value="F:hydrolase activity"/>
    <property type="evidence" value="ECO:0007669"/>
    <property type="project" value="UniProtKB-KW"/>
</dbReference>
<dbReference type="EMBL" id="CP133613">
    <property type="protein sequence ID" value="WMV13766.1"/>
    <property type="molecule type" value="Genomic_DNA"/>
</dbReference>
<accession>A0AAF0Q4K1</accession>
<dbReference type="Proteomes" id="UP001234989">
    <property type="component" value="Chromosome 2"/>
</dbReference>
<dbReference type="PANTHER" id="PTHR24559">
    <property type="entry name" value="TRANSPOSON TY3-I GAG-POL POLYPROTEIN"/>
    <property type="match status" value="1"/>
</dbReference>
<evidence type="ECO:0000256" key="2">
    <source>
        <dbReference type="ARBA" id="ARBA00022695"/>
    </source>
</evidence>
<feature type="non-terminal residue" evidence="8">
    <location>
        <position position="1"/>
    </location>
</feature>
<dbReference type="InterPro" id="IPR043128">
    <property type="entry name" value="Rev_trsase/Diguanyl_cyclase"/>
</dbReference>
<dbReference type="GO" id="GO:0003964">
    <property type="term" value="F:RNA-directed DNA polymerase activity"/>
    <property type="evidence" value="ECO:0007669"/>
    <property type="project" value="UniProtKB-KW"/>
</dbReference>
<dbReference type="CDD" id="cd09274">
    <property type="entry name" value="RNase_HI_RT_Ty3"/>
    <property type="match status" value="1"/>
</dbReference>
<dbReference type="InterPro" id="IPR043502">
    <property type="entry name" value="DNA/RNA_pol_sf"/>
</dbReference>
<dbReference type="InterPro" id="IPR041373">
    <property type="entry name" value="RT_RNaseH"/>
</dbReference>
<dbReference type="Pfam" id="PF17917">
    <property type="entry name" value="RT_RNaseH"/>
    <property type="match status" value="1"/>
</dbReference>
<dbReference type="SUPFAM" id="SSF56672">
    <property type="entry name" value="DNA/RNA polymerases"/>
    <property type="match status" value="1"/>
</dbReference>
<dbReference type="Gene3D" id="3.10.10.10">
    <property type="entry name" value="HIV Type 1 Reverse Transcriptase, subunit A, domain 1"/>
    <property type="match status" value="1"/>
</dbReference>
<dbReference type="PROSITE" id="PS50878">
    <property type="entry name" value="RT_POL"/>
    <property type="match status" value="1"/>
</dbReference>
<evidence type="ECO:0000313" key="8">
    <source>
        <dbReference type="EMBL" id="WMV13766.1"/>
    </source>
</evidence>
<evidence type="ECO:0000256" key="6">
    <source>
        <dbReference type="ARBA" id="ARBA00022918"/>
    </source>
</evidence>
<protein>
    <recommendedName>
        <fullName evidence="7">Reverse transcriptase domain-containing protein</fullName>
    </recommendedName>
</protein>
<gene>
    <name evidence="8" type="ORF">MTR67_007151</name>
</gene>
<keyword evidence="2" id="KW-0548">Nucleotidyltransferase</keyword>
<keyword evidence="3" id="KW-0540">Nuclease</keyword>
<dbReference type="GO" id="GO:0004519">
    <property type="term" value="F:endonuclease activity"/>
    <property type="evidence" value="ECO:0007669"/>
    <property type="project" value="UniProtKB-KW"/>
</dbReference>
<reference evidence="8" key="1">
    <citation type="submission" date="2023-08" db="EMBL/GenBank/DDBJ databases">
        <title>A de novo genome assembly of Solanum verrucosum Schlechtendal, a Mexican diploid species geographically isolated from the other diploid A-genome species in potato relatives.</title>
        <authorList>
            <person name="Hosaka K."/>
        </authorList>
    </citation>
    <scope>NUCLEOTIDE SEQUENCE</scope>
    <source>
        <tissue evidence="8">Young leaves</tissue>
    </source>
</reference>
<dbReference type="FunFam" id="3.10.20.370:FF:000001">
    <property type="entry name" value="Retrovirus-related Pol polyprotein from transposon 17.6-like protein"/>
    <property type="match status" value="1"/>
</dbReference>
<dbReference type="AlphaFoldDB" id="A0AAF0Q4K1"/>
<sequence>DVDQLTLSIYLCYVGKGPFVEMPTIVPPTKLRGDGTTGVVEKSLGDYSEKVPNKVDDGSSFKTAKEEFVRVDEKVNQLNQSRVPQVEIDEHSIESTSVGERLLDSTFQERQSYTSMPKVNEFLDVFPDKLPVISPEREIDFVIDMLPGFIRPSASPWGAPVLFMRKKDGSLRMCIDYRQLNKATIKNKYPLPRINDLFDQLQGAECFSKIDLRSGYHQIRVREKDVPKTAFRTIYGHVEFLVMSFGLTNAPKVFMALMNIIFRSYLDLFFIVFIDDILVYSRSKVEHVNHFRAVLQVLREQELYAKFSECEFWLSSVAFLGHIVSDAGIPVDIQKNESVKTWPRPMTPTEVRSFFGLAGYYRSFQELKDKLTSAPVLTLPEGLEGYAVYCDASGVGLGCVLMQHGKVIAYASRKLRKHEKNYPTHDLELATVVHALKIWRHYLYGVQVDIFTDHKSLQYIFKQKELNL</sequence>
<evidence type="ECO:0000256" key="3">
    <source>
        <dbReference type="ARBA" id="ARBA00022722"/>
    </source>
</evidence>
<dbReference type="CDD" id="cd01647">
    <property type="entry name" value="RT_LTR"/>
    <property type="match status" value="1"/>
</dbReference>
<dbReference type="InterPro" id="IPR000477">
    <property type="entry name" value="RT_dom"/>
</dbReference>
<dbReference type="Gene3D" id="3.30.70.270">
    <property type="match status" value="2"/>
</dbReference>
<keyword evidence="5" id="KW-0378">Hydrolase</keyword>
<evidence type="ECO:0000256" key="4">
    <source>
        <dbReference type="ARBA" id="ARBA00022759"/>
    </source>
</evidence>
<name>A0AAF0Q4K1_SOLVR</name>
<evidence type="ECO:0000256" key="1">
    <source>
        <dbReference type="ARBA" id="ARBA00022679"/>
    </source>
</evidence>
<evidence type="ECO:0000256" key="5">
    <source>
        <dbReference type="ARBA" id="ARBA00022801"/>
    </source>
</evidence>
<evidence type="ECO:0000313" key="9">
    <source>
        <dbReference type="Proteomes" id="UP001234989"/>
    </source>
</evidence>
<dbReference type="Pfam" id="PF00078">
    <property type="entry name" value="RVT_1"/>
    <property type="match status" value="1"/>
</dbReference>
<keyword evidence="1" id="KW-0808">Transferase</keyword>